<dbReference type="Pfam" id="PF00924">
    <property type="entry name" value="MS_channel_2nd"/>
    <property type="match status" value="1"/>
</dbReference>
<evidence type="ECO:0000313" key="11">
    <source>
        <dbReference type="EMBL" id="KKM64859.1"/>
    </source>
</evidence>
<dbReference type="InterPro" id="IPR010920">
    <property type="entry name" value="LSM_dom_sf"/>
</dbReference>
<dbReference type="Gene3D" id="3.30.70.100">
    <property type="match status" value="1"/>
</dbReference>
<reference evidence="11" key="1">
    <citation type="journal article" date="2015" name="Nature">
        <title>Complex archaea that bridge the gap between prokaryotes and eukaryotes.</title>
        <authorList>
            <person name="Spang A."/>
            <person name="Saw J.H."/>
            <person name="Jorgensen S.L."/>
            <person name="Zaremba-Niedzwiedzka K."/>
            <person name="Martijn J."/>
            <person name="Lind A.E."/>
            <person name="van Eijk R."/>
            <person name="Schleper C."/>
            <person name="Guy L."/>
            <person name="Ettema T.J."/>
        </authorList>
    </citation>
    <scope>NUCLEOTIDE SEQUENCE</scope>
</reference>
<dbReference type="Pfam" id="PF21082">
    <property type="entry name" value="MS_channel_3rd"/>
    <property type="match status" value="1"/>
</dbReference>
<proteinExistence type="inferred from homology"/>
<dbReference type="InterPro" id="IPR011066">
    <property type="entry name" value="MscS_channel_C_sf"/>
</dbReference>
<feature type="transmembrane region" description="Helical" evidence="7">
    <location>
        <begin position="126"/>
        <end position="147"/>
    </location>
</feature>
<evidence type="ECO:0000256" key="4">
    <source>
        <dbReference type="ARBA" id="ARBA00022692"/>
    </source>
</evidence>
<dbReference type="EMBL" id="LAZR01010822">
    <property type="protein sequence ID" value="KKM64859.1"/>
    <property type="molecule type" value="Genomic_DNA"/>
</dbReference>
<name>A0A0F9J554_9ZZZZ</name>
<feature type="transmembrane region" description="Helical" evidence="7">
    <location>
        <begin position="55"/>
        <end position="76"/>
    </location>
</feature>
<dbReference type="InterPro" id="IPR049142">
    <property type="entry name" value="MS_channel_1st"/>
</dbReference>
<evidence type="ECO:0000256" key="1">
    <source>
        <dbReference type="ARBA" id="ARBA00004651"/>
    </source>
</evidence>
<dbReference type="SUPFAM" id="SSF82689">
    <property type="entry name" value="Mechanosensitive channel protein MscS (YggB), C-terminal domain"/>
    <property type="match status" value="1"/>
</dbReference>
<evidence type="ECO:0000256" key="5">
    <source>
        <dbReference type="ARBA" id="ARBA00022989"/>
    </source>
</evidence>
<dbReference type="InterPro" id="IPR049278">
    <property type="entry name" value="MS_channel_C"/>
</dbReference>
<evidence type="ECO:0000259" key="8">
    <source>
        <dbReference type="Pfam" id="PF00924"/>
    </source>
</evidence>
<keyword evidence="6 7" id="KW-0472">Membrane</keyword>
<feature type="transmembrane region" description="Helical" evidence="7">
    <location>
        <begin position="153"/>
        <end position="177"/>
    </location>
</feature>
<keyword evidence="3" id="KW-1003">Cell membrane</keyword>
<evidence type="ECO:0000256" key="6">
    <source>
        <dbReference type="ARBA" id="ARBA00023136"/>
    </source>
</evidence>
<feature type="domain" description="Mechanosensitive ion channel MscS C-terminal" evidence="9">
    <location>
        <begin position="253"/>
        <end position="338"/>
    </location>
</feature>
<comment type="subcellular location">
    <subcellularLocation>
        <location evidence="1">Cell membrane</location>
        <topology evidence="1">Multi-pass membrane protein</topology>
    </subcellularLocation>
</comment>
<dbReference type="AlphaFoldDB" id="A0A0F9J554"/>
<feature type="transmembrane region" description="Helical" evidence="7">
    <location>
        <begin position="88"/>
        <end position="105"/>
    </location>
</feature>
<dbReference type="Gene3D" id="2.30.30.60">
    <property type="match status" value="1"/>
</dbReference>
<evidence type="ECO:0000259" key="10">
    <source>
        <dbReference type="Pfam" id="PF21088"/>
    </source>
</evidence>
<dbReference type="InterPro" id="IPR011014">
    <property type="entry name" value="MscS_channel_TM-2"/>
</dbReference>
<dbReference type="GO" id="GO:0008381">
    <property type="term" value="F:mechanosensitive monoatomic ion channel activity"/>
    <property type="evidence" value="ECO:0007669"/>
    <property type="project" value="InterPro"/>
</dbReference>
<dbReference type="InterPro" id="IPR006685">
    <property type="entry name" value="MscS_channel_2nd"/>
</dbReference>
<dbReference type="Gene3D" id="1.10.287.1260">
    <property type="match status" value="1"/>
</dbReference>
<evidence type="ECO:0000259" key="9">
    <source>
        <dbReference type="Pfam" id="PF21082"/>
    </source>
</evidence>
<organism evidence="11">
    <name type="scientific">marine sediment metagenome</name>
    <dbReference type="NCBI Taxonomy" id="412755"/>
    <lineage>
        <taxon>unclassified sequences</taxon>
        <taxon>metagenomes</taxon>
        <taxon>ecological metagenomes</taxon>
    </lineage>
</organism>
<comment type="caution">
    <text evidence="11">The sequence shown here is derived from an EMBL/GenBank/DDBJ whole genome shotgun (WGS) entry which is preliminary data.</text>
</comment>
<feature type="transmembrane region" description="Helical" evidence="7">
    <location>
        <begin position="12"/>
        <end position="34"/>
    </location>
</feature>
<feature type="domain" description="Mechanosensitive ion channel MscS" evidence="8">
    <location>
        <begin position="172"/>
        <end position="244"/>
    </location>
</feature>
<comment type="similarity">
    <text evidence="2">Belongs to the MscS (TC 1.A.23) family.</text>
</comment>
<dbReference type="InterPro" id="IPR045275">
    <property type="entry name" value="MscS_archaea/bacteria_type"/>
</dbReference>
<dbReference type="SUPFAM" id="SSF82861">
    <property type="entry name" value="Mechanosensitive channel protein MscS (YggB), transmembrane region"/>
    <property type="match status" value="1"/>
</dbReference>
<evidence type="ECO:0000256" key="2">
    <source>
        <dbReference type="ARBA" id="ARBA00008017"/>
    </source>
</evidence>
<evidence type="ECO:0008006" key="12">
    <source>
        <dbReference type="Google" id="ProtNLM"/>
    </source>
</evidence>
<accession>A0A0F9J554</accession>
<sequence>MNYIDSFLQNQYFISLSTFFAAIVVATVFDVALIRYAKKVTRNTKSDLSENIINIIEKPVYILILFVGLYLSLSHLPLLNDYQFNIDRIFFVVIVFLVTFIISRTSRAIIGHWLHAQEKYRKTPQLITKILSASLYIIALLIILGHFRVNITPILATVGVGSIAIGLALQSTLANFFAGLSIVSDRPVSVGDFIEVEGIVGGNNIAGTVEDIGWRSTRIRTQPDTIIVMPNNKLAESTIVNTSKPRLETSVMVECGVSYNSDLEKVEKVTKDVAETIQKNLPETVDSFEPKIRFHTFADSNINFTVVLRVKKYQDRFTLKSEFIKALKSRYDKESIEISWPVRKVYNEK</sequence>
<protein>
    <recommendedName>
        <fullName evidence="12">Mechanosensitive ion channel protein MscS</fullName>
    </recommendedName>
</protein>
<dbReference type="Pfam" id="PF21088">
    <property type="entry name" value="MS_channel_1st"/>
    <property type="match status" value="1"/>
</dbReference>
<gene>
    <name evidence="11" type="ORF">LCGC14_1497120</name>
</gene>
<evidence type="ECO:0000256" key="7">
    <source>
        <dbReference type="SAM" id="Phobius"/>
    </source>
</evidence>
<keyword evidence="4 7" id="KW-0812">Transmembrane</keyword>
<evidence type="ECO:0000256" key="3">
    <source>
        <dbReference type="ARBA" id="ARBA00022475"/>
    </source>
</evidence>
<dbReference type="PANTHER" id="PTHR30221:SF1">
    <property type="entry name" value="SMALL-CONDUCTANCE MECHANOSENSITIVE CHANNEL"/>
    <property type="match status" value="1"/>
</dbReference>
<dbReference type="InterPro" id="IPR023408">
    <property type="entry name" value="MscS_beta-dom_sf"/>
</dbReference>
<keyword evidence="5 7" id="KW-1133">Transmembrane helix</keyword>
<feature type="domain" description="Mechanosensitive ion channel transmembrane helices 2/3" evidence="10">
    <location>
        <begin position="129"/>
        <end position="170"/>
    </location>
</feature>
<dbReference type="SUPFAM" id="SSF50182">
    <property type="entry name" value="Sm-like ribonucleoproteins"/>
    <property type="match status" value="1"/>
</dbReference>
<dbReference type="GO" id="GO:0005886">
    <property type="term" value="C:plasma membrane"/>
    <property type="evidence" value="ECO:0007669"/>
    <property type="project" value="UniProtKB-SubCell"/>
</dbReference>
<dbReference type="PANTHER" id="PTHR30221">
    <property type="entry name" value="SMALL-CONDUCTANCE MECHANOSENSITIVE CHANNEL"/>
    <property type="match status" value="1"/>
</dbReference>